<protein>
    <submittedName>
        <fullName evidence="1">DUF1961 family protein</fullName>
    </submittedName>
</protein>
<keyword evidence="2" id="KW-1185">Reference proteome</keyword>
<dbReference type="Proteomes" id="UP001597079">
    <property type="component" value="Unassembled WGS sequence"/>
</dbReference>
<organism evidence="1 2">
    <name type="scientific">Alicyclobacillus fodiniaquatilis</name>
    <dbReference type="NCBI Taxonomy" id="1661150"/>
    <lineage>
        <taxon>Bacteria</taxon>
        <taxon>Bacillati</taxon>
        <taxon>Bacillota</taxon>
        <taxon>Bacilli</taxon>
        <taxon>Bacillales</taxon>
        <taxon>Alicyclobacillaceae</taxon>
        <taxon>Alicyclobacillus</taxon>
    </lineage>
</organism>
<comment type="caution">
    <text evidence="1">The sequence shown here is derived from an EMBL/GenBank/DDBJ whole genome shotgun (WGS) entry which is preliminary data.</text>
</comment>
<dbReference type="EMBL" id="JBHUCX010000014">
    <property type="protein sequence ID" value="MFD1674039.1"/>
    <property type="molecule type" value="Genomic_DNA"/>
</dbReference>
<evidence type="ECO:0000313" key="2">
    <source>
        <dbReference type="Proteomes" id="UP001597079"/>
    </source>
</evidence>
<dbReference type="InterPro" id="IPR015305">
    <property type="entry name" value="DUF1961"/>
</dbReference>
<dbReference type="InterPro" id="IPR013320">
    <property type="entry name" value="ConA-like_dom_sf"/>
</dbReference>
<reference evidence="2" key="1">
    <citation type="journal article" date="2019" name="Int. J. Syst. Evol. Microbiol.">
        <title>The Global Catalogue of Microorganisms (GCM) 10K type strain sequencing project: providing services to taxonomists for standard genome sequencing and annotation.</title>
        <authorList>
            <consortium name="The Broad Institute Genomics Platform"/>
            <consortium name="The Broad Institute Genome Sequencing Center for Infectious Disease"/>
            <person name="Wu L."/>
            <person name="Ma J."/>
        </authorList>
    </citation>
    <scope>NUCLEOTIDE SEQUENCE [LARGE SCALE GENOMIC DNA]</scope>
    <source>
        <strain evidence="2">CGMCC 1.12286</strain>
    </source>
</reference>
<gene>
    <name evidence="1" type="ORF">ACFSB2_04855</name>
</gene>
<evidence type="ECO:0000313" key="1">
    <source>
        <dbReference type="EMBL" id="MFD1674039.1"/>
    </source>
</evidence>
<name>A0ABW4JCD1_9BACL</name>
<dbReference type="Gene3D" id="2.60.120.200">
    <property type="match status" value="1"/>
</dbReference>
<proteinExistence type="predicted"/>
<dbReference type="RefSeq" id="WP_377941728.1">
    <property type="nucleotide sequence ID" value="NZ_JBHUCX010000014.1"/>
</dbReference>
<dbReference type="Pfam" id="PF09224">
    <property type="entry name" value="DUF1961"/>
    <property type="match status" value="1"/>
</dbReference>
<sequence>MNWTARYRLGELIYENSLGVPADVAVFRMEGQAAVTFPLGRMRLENMLDPEQGQASNFVFWCPEVFPNQISIQWEFWPIREPGLCMLFFAAAGRDGEHLFDASLQPRDGQYPMYHSGEINTYHLSYFRRKLADERRFHTCNLRKSFGFHLVAQGADPIPEASEAVGPYRLQLIHAAGEIFFSVNELPVLYWRDDGVATGPILGEGLLGFRQMAPMMAEYAKLRVHRLALI</sequence>
<dbReference type="SUPFAM" id="SSF49899">
    <property type="entry name" value="Concanavalin A-like lectins/glucanases"/>
    <property type="match status" value="1"/>
</dbReference>
<accession>A0ABW4JCD1</accession>